<dbReference type="FunFam" id="3.30.70.270:FF:000001">
    <property type="entry name" value="Diguanylate cyclase domain protein"/>
    <property type="match status" value="1"/>
</dbReference>
<dbReference type="CDD" id="cd00130">
    <property type="entry name" value="PAS"/>
    <property type="match status" value="1"/>
</dbReference>
<reference evidence="5" key="1">
    <citation type="submission" date="2024-07" db="EMBL/GenBank/DDBJ databases">
        <authorList>
            <person name="Kim Y.J."/>
            <person name="Jeong J.Y."/>
        </authorList>
    </citation>
    <scope>NUCLEOTIDE SEQUENCE</scope>
    <source>
        <strain evidence="5">GIHE-MW2</strain>
    </source>
</reference>
<dbReference type="InterPro" id="IPR007890">
    <property type="entry name" value="CHASE2"/>
</dbReference>
<feature type="transmembrane region" description="Helical" evidence="1">
    <location>
        <begin position="392"/>
        <end position="411"/>
    </location>
</feature>
<protein>
    <submittedName>
        <fullName evidence="5">CHASE2 domain-containing protein</fullName>
    </submittedName>
</protein>
<dbReference type="PROSITE" id="PS50887">
    <property type="entry name" value="GGDEF"/>
    <property type="match status" value="1"/>
</dbReference>
<evidence type="ECO:0000259" key="4">
    <source>
        <dbReference type="PROSITE" id="PS50887"/>
    </source>
</evidence>
<dbReference type="NCBIfam" id="TIGR00229">
    <property type="entry name" value="sensory_box"/>
    <property type="match status" value="1"/>
</dbReference>
<dbReference type="Pfam" id="PF05226">
    <property type="entry name" value="CHASE2"/>
    <property type="match status" value="1"/>
</dbReference>
<evidence type="ECO:0000259" key="2">
    <source>
        <dbReference type="PROSITE" id="PS50112"/>
    </source>
</evidence>
<accession>A0AAU8JHT8</accession>
<dbReference type="InterPro" id="IPR029787">
    <property type="entry name" value="Nucleotide_cyclase"/>
</dbReference>
<dbReference type="InterPro" id="IPR043128">
    <property type="entry name" value="Rev_trsase/Diguanyl_cyclase"/>
</dbReference>
<dbReference type="EMBL" id="CP159837">
    <property type="protein sequence ID" value="XCM38772.1"/>
    <property type="molecule type" value="Genomic_DNA"/>
</dbReference>
<dbReference type="NCBIfam" id="TIGR00254">
    <property type="entry name" value="GGDEF"/>
    <property type="match status" value="1"/>
</dbReference>
<dbReference type="InterPro" id="IPR000014">
    <property type="entry name" value="PAS"/>
</dbReference>
<dbReference type="SMART" id="SM00091">
    <property type="entry name" value="PAS"/>
    <property type="match status" value="1"/>
</dbReference>
<feature type="transmembrane region" description="Helical" evidence="1">
    <location>
        <begin position="364"/>
        <end position="386"/>
    </location>
</feature>
<feature type="domain" description="GGDEF" evidence="4">
    <location>
        <begin position="597"/>
        <end position="731"/>
    </location>
</feature>
<dbReference type="PANTHER" id="PTHR46663">
    <property type="entry name" value="DIGUANYLATE CYCLASE DGCT-RELATED"/>
    <property type="match status" value="1"/>
</dbReference>
<dbReference type="InterPro" id="IPR035965">
    <property type="entry name" value="PAS-like_dom_sf"/>
</dbReference>
<dbReference type="PROSITE" id="PS50112">
    <property type="entry name" value="PAS"/>
    <property type="match status" value="1"/>
</dbReference>
<dbReference type="InterPro" id="IPR000160">
    <property type="entry name" value="GGDEF_dom"/>
</dbReference>
<dbReference type="SUPFAM" id="SSF55073">
    <property type="entry name" value="Nucleotide cyclase"/>
    <property type="match status" value="1"/>
</dbReference>
<feature type="transmembrane region" description="Helical" evidence="1">
    <location>
        <begin position="339"/>
        <end position="357"/>
    </location>
</feature>
<sequence length="745" mass="84312">MIVKEKKSPKHIWSTLKQFIKPQSRVLLTSFGVATCIVLIRLTGILQGWELAALDQLFRWKPAESQENRVVIIGVDEEDLRKIGKYPIPDEIMAALLKKLNAQGARLIGLDIFRDLPVEPGNAELQEVFARMPNIIGIRQVAAQDEYNFEVSPPPGLPLEQIGFNNTQTDSDGILRKNLIYWWTSDNKAHRSFAFQLAFKYLEQEGIELIQSANNPWELQLGKTVLRPFKPNDGAYVRADNGGYQLLVNFYRIEGGFPTWSFSDVLEDKVPPEEIKGRIVLIGNTAKSLKDFFSTPYSANIFKKPDKMAGVELHANFLSQLLNAAIDGQSLLLKFWPDPVEWIWIFAWSSIGAYLSWRWRSPYLNLAGILLLEIGLLLICYLAFLVNWWLPLIPASLTLAGSAIVITGYLAHLEEELKRSKDFLQGIINTVADPIFVKDRNHKWIVLNQAFANLLGHSIDTLINGSQEKFFPEKEADIFWEQAELVFLSGKSSEHEETFTDSLGNTYFMATKRSLHKDAAGNLFLVGVLRDITERKQMEEELRRTAAELTRSNEELQTSHNRLRYIAYHDALTGLPNRKLFYERLMQSLEWAEFNQQSVALMFLDLDGFKLINDRYGHDAGDVLLKTVAQRLKNCLRGTDTVARLAGDEFTVILPAIAQTSNVAIVAEKILAMVTEPILVDGNNTAKVTASIGVSLYPEDSQLPDDLVKAADQAMYAAKELGKNQYKFYSSISKSKLMEIDQMEK</sequence>
<gene>
    <name evidence="5" type="ORF">ABWT76_001644</name>
</gene>
<keyword evidence="1" id="KW-1133">Transmembrane helix</keyword>
<name>A0AAU8JHT8_9CYAN</name>
<proteinExistence type="predicted"/>
<feature type="domain" description="PAS" evidence="2">
    <location>
        <begin position="420"/>
        <end position="473"/>
    </location>
</feature>
<dbReference type="AlphaFoldDB" id="A0AAU8JHT8"/>
<dbReference type="Gene3D" id="3.30.450.20">
    <property type="entry name" value="PAS domain"/>
    <property type="match status" value="1"/>
</dbReference>
<organism evidence="5">
    <name type="scientific">Planktothricoides raciborskii GIHE-MW2</name>
    <dbReference type="NCBI Taxonomy" id="2792601"/>
    <lineage>
        <taxon>Bacteria</taxon>
        <taxon>Bacillati</taxon>
        <taxon>Cyanobacteriota</taxon>
        <taxon>Cyanophyceae</taxon>
        <taxon>Oscillatoriophycideae</taxon>
        <taxon>Oscillatoriales</taxon>
        <taxon>Oscillatoriaceae</taxon>
        <taxon>Planktothricoides</taxon>
    </lineage>
</organism>
<dbReference type="InterPro" id="IPR000700">
    <property type="entry name" value="PAS-assoc_C"/>
</dbReference>
<keyword evidence="1" id="KW-0812">Transmembrane</keyword>
<dbReference type="SMART" id="SM01080">
    <property type="entry name" value="CHASE2"/>
    <property type="match status" value="1"/>
</dbReference>
<dbReference type="PANTHER" id="PTHR46663:SF2">
    <property type="entry name" value="GGDEF DOMAIN-CONTAINING PROTEIN"/>
    <property type="match status" value="1"/>
</dbReference>
<dbReference type="GO" id="GO:0006355">
    <property type="term" value="P:regulation of DNA-templated transcription"/>
    <property type="evidence" value="ECO:0007669"/>
    <property type="project" value="InterPro"/>
</dbReference>
<dbReference type="SUPFAM" id="SSF55785">
    <property type="entry name" value="PYP-like sensor domain (PAS domain)"/>
    <property type="match status" value="1"/>
</dbReference>
<feature type="domain" description="PAC" evidence="3">
    <location>
        <begin position="493"/>
        <end position="544"/>
    </location>
</feature>
<evidence type="ECO:0000256" key="1">
    <source>
        <dbReference type="SAM" id="Phobius"/>
    </source>
</evidence>
<dbReference type="SMART" id="SM00267">
    <property type="entry name" value="GGDEF"/>
    <property type="match status" value="1"/>
</dbReference>
<evidence type="ECO:0000313" key="5">
    <source>
        <dbReference type="EMBL" id="XCM38772.1"/>
    </source>
</evidence>
<feature type="transmembrane region" description="Helical" evidence="1">
    <location>
        <begin position="26"/>
        <end position="49"/>
    </location>
</feature>
<dbReference type="InterPro" id="IPR013767">
    <property type="entry name" value="PAS_fold"/>
</dbReference>
<dbReference type="PROSITE" id="PS50113">
    <property type="entry name" value="PAC"/>
    <property type="match status" value="1"/>
</dbReference>
<dbReference type="Pfam" id="PF00990">
    <property type="entry name" value="GGDEF"/>
    <property type="match status" value="1"/>
</dbReference>
<evidence type="ECO:0000259" key="3">
    <source>
        <dbReference type="PROSITE" id="PS50113"/>
    </source>
</evidence>
<dbReference type="Gene3D" id="3.30.70.270">
    <property type="match status" value="1"/>
</dbReference>
<dbReference type="InterPro" id="IPR052163">
    <property type="entry name" value="DGC-Regulatory_Protein"/>
</dbReference>
<keyword evidence="1" id="KW-0472">Membrane</keyword>
<dbReference type="Pfam" id="PF00989">
    <property type="entry name" value="PAS"/>
    <property type="match status" value="1"/>
</dbReference>
<dbReference type="CDD" id="cd01949">
    <property type="entry name" value="GGDEF"/>
    <property type="match status" value="1"/>
</dbReference>
<dbReference type="RefSeq" id="WP_354635924.1">
    <property type="nucleotide sequence ID" value="NZ_CP159837.1"/>
</dbReference>